<reference evidence="3" key="1">
    <citation type="submission" date="2021-01" db="EMBL/GenBank/DDBJ databases">
        <title>Draft genome sequence of Nasalis larvatus strain YZ03.</title>
        <authorList>
            <person name="Suzuki-Hashido N."/>
            <person name="Tsuchida S."/>
            <person name="Hayakawa T."/>
        </authorList>
    </citation>
    <scope>NUCLEOTIDE SEQUENCE [LARGE SCALE GENOMIC DNA]</scope>
    <source>
        <strain evidence="3">YZ03</strain>
    </source>
</reference>
<dbReference type="EMBL" id="BOCI01000201">
    <property type="protein sequence ID" value="GHW01116.1"/>
    <property type="molecule type" value="Genomic_DNA"/>
</dbReference>
<name>A0ABQ3W6H5_9LACO</name>
<sequence>MSYMIFRLQKAVKSNLTLICMALALALSFGVLYLNARNSRTLTLEVQTAENLAQEEDAVHKMQKDLSKYSKSGDAYKLTKESIAENKGEIRKNQELLRLLKEKKWQQAYKHKIADIQKFKRLAQSEDKSDPELIASLNREILLFSYLKKHPQPYQTDQPSKGIQFLFNLNEIYLPIIFALMGVFILSQLATDSYRQRYDLTSLLPGSRLADLGEKIAANFLTLLGVFLLINLLAFILASLFYGLGSWDYPYLVYHWHGGKSYPAYIASWRLLAPALCLQLLLLLQLASLTELIAKIIRDKFPTLLIVLLLTVGLNLCVYVIVPVTKVAQWLPSTYLNCLSVSSNSLAQQVNNQAIDFNHGVITLTVTIIITCFLLLLPSLGKRKRLA</sequence>
<comment type="caution">
    <text evidence="2">The sequence shown here is derived from an EMBL/GenBank/DDBJ whole genome shotgun (WGS) entry which is preliminary data.</text>
</comment>
<evidence type="ECO:0000256" key="1">
    <source>
        <dbReference type="SAM" id="Phobius"/>
    </source>
</evidence>
<keyword evidence="1" id="KW-0812">Transmembrane</keyword>
<dbReference type="Proteomes" id="UP000616547">
    <property type="component" value="Unassembled WGS sequence"/>
</dbReference>
<evidence type="ECO:0000313" key="3">
    <source>
        <dbReference type="Proteomes" id="UP000616547"/>
    </source>
</evidence>
<keyword evidence="1" id="KW-0472">Membrane</keyword>
<evidence type="ECO:0008006" key="4">
    <source>
        <dbReference type="Google" id="ProtNLM"/>
    </source>
</evidence>
<keyword evidence="3" id="KW-1185">Reference proteome</keyword>
<keyword evidence="1" id="KW-1133">Transmembrane helix</keyword>
<feature type="transmembrane region" description="Helical" evidence="1">
    <location>
        <begin position="357"/>
        <end position="377"/>
    </location>
</feature>
<gene>
    <name evidence="2" type="ORF">lacNasYZ03_08030</name>
</gene>
<proteinExistence type="predicted"/>
<evidence type="ECO:0000313" key="2">
    <source>
        <dbReference type="EMBL" id="GHW01116.1"/>
    </source>
</evidence>
<feature type="transmembrane region" description="Helical" evidence="1">
    <location>
        <begin position="216"/>
        <end position="242"/>
    </location>
</feature>
<feature type="transmembrane region" description="Helical" evidence="1">
    <location>
        <begin position="172"/>
        <end position="190"/>
    </location>
</feature>
<feature type="transmembrane region" description="Helical" evidence="1">
    <location>
        <begin position="304"/>
        <end position="322"/>
    </location>
</feature>
<organism evidence="2 3">
    <name type="scientific">Lactobacillus nasalidis</name>
    <dbReference type="NCBI Taxonomy" id="2797258"/>
    <lineage>
        <taxon>Bacteria</taxon>
        <taxon>Bacillati</taxon>
        <taxon>Bacillota</taxon>
        <taxon>Bacilli</taxon>
        <taxon>Lactobacillales</taxon>
        <taxon>Lactobacillaceae</taxon>
        <taxon>Lactobacillus</taxon>
    </lineage>
</organism>
<protein>
    <recommendedName>
        <fullName evidence="4">ABC transporter permease</fullName>
    </recommendedName>
</protein>
<accession>A0ABQ3W6H5</accession>
<feature type="transmembrane region" description="Helical" evidence="1">
    <location>
        <begin position="262"/>
        <end position="284"/>
    </location>
</feature>